<sequence>MRWLTLYLRSRRAPAAVAASVVGAALMWSLWSAFSNTHAVGMQMVVLTVLLLVAAQTATLSGPDDDLERTAALPWPPRRAAHLLAGFAVVVAPLALTLATGARFGPGWLVARDAAGLLGLTALGAAAFGTARSWFLPLGWTLAAVLFPRDEPAIAQVLTWPAQPPASTAAAVTAGLLAFAGLIAYAMAGPGRSYIPR</sequence>
<feature type="transmembrane region" description="Helical" evidence="1">
    <location>
        <begin position="168"/>
        <end position="188"/>
    </location>
</feature>
<evidence type="ECO:0000256" key="1">
    <source>
        <dbReference type="SAM" id="Phobius"/>
    </source>
</evidence>
<name>A0ABQ3YVR5_9ACTN</name>
<feature type="transmembrane region" description="Helical" evidence="1">
    <location>
        <begin position="40"/>
        <end position="60"/>
    </location>
</feature>
<keyword evidence="1" id="KW-0812">Transmembrane</keyword>
<proteinExistence type="predicted"/>
<evidence type="ECO:0000313" key="3">
    <source>
        <dbReference type="Proteomes" id="UP000637628"/>
    </source>
</evidence>
<protein>
    <submittedName>
        <fullName evidence="2">Uncharacterized protein</fullName>
    </submittedName>
</protein>
<keyword evidence="1" id="KW-1133">Transmembrane helix</keyword>
<evidence type="ECO:0000313" key="2">
    <source>
        <dbReference type="EMBL" id="GIE01424.1"/>
    </source>
</evidence>
<keyword evidence="3" id="KW-1185">Reference proteome</keyword>
<reference evidence="2 3" key="1">
    <citation type="submission" date="2021-01" db="EMBL/GenBank/DDBJ databases">
        <title>Whole genome shotgun sequence of Actinoplanes durhamensis NBRC 14914.</title>
        <authorList>
            <person name="Komaki H."/>
            <person name="Tamura T."/>
        </authorList>
    </citation>
    <scope>NUCLEOTIDE SEQUENCE [LARGE SCALE GENOMIC DNA]</scope>
    <source>
        <strain evidence="2 3">NBRC 14914</strain>
    </source>
</reference>
<feature type="transmembrane region" description="Helical" evidence="1">
    <location>
        <begin position="80"/>
        <end position="102"/>
    </location>
</feature>
<dbReference type="EMBL" id="BOML01000022">
    <property type="protein sequence ID" value="GIE01424.1"/>
    <property type="molecule type" value="Genomic_DNA"/>
</dbReference>
<accession>A0ABQ3YVR5</accession>
<dbReference type="Proteomes" id="UP000637628">
    <property type="component" value="Unassembled WGS sequence"/>
</dbReference>
<keyword evidence="1" id="KW-0472">Membrane</keyword>
<feature type="transmembrane region" description="Helical" evidence="1">
    <location>
        <begin position="114"/>
        <end position="135"/>
    </location>
</feature>
<dbReference type="RefSeq" id="WP_203727083.1">
    <property type="nucleotide sequence ID" value="NZ_BAAATX010000014.1"/>
</dbReference>
<feature type="transmembrane region" description="Helical" evidence="1">
    <location>
        <begin position="12"/>
        <end position="33"/>
    </location>
</feature>
<gene>
    <name evidence="2" type="ORF">Adu01nite_27740</name>
</gene>
<comment type="caution">
    <text evidence="2">The sequence shown here is derived from an EMBL/GenBank/DDBJ whole genome shotgun (WGS) entry which is preliminary data.</text>
</comment>
<organism evidence="2 3">
    <name type="scientific">Paractinoplanes durhamensis</name>
    <dbReference type="NCBI Taxonomy" id="113563"/>
    <lineage>
        <taxon>Bacteria</taxon>
        <taxon>Bacillati</taxon>
        <taxon>Actinomycetota</taxon>
        <taxon>Actinomycetes</taxon>
        <taxon>Micromonosporales</taxon>
        <taxon>Micromonosporaceae</taxon>
        <taxon>Paractinoplanes</taxon>
    </lineage>
</organism>